<sequence>MGPKVKPSKCFNVFLLFRFSWSESKTDLDKFTLISTLRLKYDRNYGEQTDMLSSHNLDGSTDALAKEIGKSRGAYIIRIPFGPKDKYIPKEALCPHIPAHIFIYNNSVRMALMFIVMFCIVCRKQKLILLSDIAHIKAIVAAGVIPSPFEYTDVVPSYNPNYKAYQEQSDHLQEILAESRRCRLRKVLTRPYMVCSRSWIRGYVEGRDLIRGRKDYFFEVWPFNAMFEFYGGWQKDASSTKTLAFEGMFISLYTVALYKSQILLFVHVKKGIPSSWEHALLAIMALCQTPLNYKRIDHYITMSLYVHTQKHTPKAFLGKRACKEKAQYPSIPPSSSSRSSYP</sequence>
<dbReference type="GO" id="GO:0009626">
    <property type="term" value="P:plant-type hypersensitive response"/>
    <property type="evidence" value="ECO:0007669"/>
    <property type="project" value="TreeGrafter"/>
</dbReference>
<evidence type="ECO:0000259" key="1">
    <source>
        <dbReference type="Pfam" id="PF00464"/>
    </source>
</evidence>
<dbReference type="InterPro" id="IPR015424">
    <property type="entry name" value="PyrdxlP-dep_Trfase"/>
</dbReference>
<dbReference type="EMBL" id="PKPP01002502">
    <property type="protein sequence ID" value="PWA74836.1"/>
    <property type="molecule type" value="Genomic_DNA"/>
</dbReference>
<organism evidence="2 3">
    <name type="scientific">Artemisia annua</name>
    <name type="common">Sweet wormwood</name>
    <dbReference type="NCBI Taxonomy" id="35608"/>
    <lineage>
        <taxon>Eukaryota</taxon>
        <taxon>Viridiplantae</taxon>
        <taxon>Streptophyta</taxon>
        <taxon>Embryophyta</taxon>
        <taxon>Tracheophyta</taxon>
        <taxon>Spermatophyta</taxon>
        <taxon>Magnoliopsida</taxon>
        <taxon>eudicotyledons</taxon>
        <taxon>Gunneridae</taxon>
        <taxon>Pentapetalae</taxon>
        <taxon>asterids</taxon>
        <taxon>campanulids</taxon>
        <taxon>Asterales</taxon>
        <taxon>Asteraceae</taxon>
        <taxon>Asteroideae</taxon>
        <taxon>Anthemideae</taxon>
        <taxon>Artemisiinae</taxon>
        <taxon>Artemisia</taxon>
    </lineage>
</organism>
<accession>A0A2U1NMX9</accession>
<evidence type="ECO:0000313" key="2">
    <source>
        <dbReference type="EMBL" id="PWA74836.1"/>
    </source>
</evidence>
<dbReference type="OrthoDB" id="6150863at2759"/>
<proteinExistence type="predicted"/>
<dbReference type="STRING" id="35608.A0A2U1NMX9"/>
<feature type="domain" description="Serine hydroxymethyltransferase-like" evidence="1">
    <location>
        <begin position="120"/>
        <end position="156"/>
    </location>
</feature>
<dbReference type="Gene3D" id="3.40.50.2000">
    <property type="entry name" value="Glycogen Phosphorylase B"/>
    <property type="match status" value="1"/>
</dbReference>
<dbReference type="InterPro" id="IPR039429">
    <property type="entry name" value="SHMT-like_dom"/>
</dbReference>
<dbReference type="AlphaFoldDB" id="A0A2U1NMX9"/>
<dbReference type="InterPro" id="IPR044663">
    <property type="entry name" value="CAD1/NSL1-like"/>
</dbReference>
<dbReference type="Gene3D" id="3.40.640.10">
    <property type="entry name" value="Type I PLP-dependent aspartate aminotransferase-like (Major domain)"/>
    <property type="match status" value="1"/>
</dbReference>
<comment type="caution">
    <text evidence="2">The sequence shown here is derived from an EMBL/GenBank/DDBJ whole genome shotgun (WGS) entry which is preliminary data.</text>
</comment>
<name>A0A2U1NMX9_ARTAN</name>
<dbReference type="GO" id="GO:2000031">
    <property type="term" value="P:regulation of salicylic acid mediated signaling pathway"/>
    <property type="evidence" value="ECO:0007669"/>
    <property type="project" value="InterPro"/>
</dbReference>
<protein>
    <submittedName>
        <fullName evidence="2">Membrane attack complex component/perforin (MACPF) domain-containing protein</fullName>
    </submittedName>
</protein>
<dbReference type="InterPro" id="IPR015421">
    <property type="entry name" value="PyrdxlP-dep_Trfase_major"/>
</dbReference>
<dbReference type="PANTHER" id="PTHR33199">
    <property type="entry name" value="MACPF DOMAIN-CONTAINING PROTEIN CAD1"/>
    <property type="match status" value="1"/>
</dbReference>
<dbReference type="GO" id="GO:0005886">
    <property type="term" value="C:plasma membrane"/>
    <property type="evidence" value="ECO:0007669"/>
    <property type="project" value="TreeGrafter"/>
</dbReference>
<dbReference type="Proteomes" id="UP000245207">
    <property type="component" value="Unassembled WGS sequence"/>
</dbReference>
<dbReference type="Pfam" id="PF00464">
    <property type="entry name" value="SHMT"/>
    <property type="match status" value="1"/>
</dbReference>
<reference evidence="2 3" key="1">
    <citation type="journal article" date="2018" name="Mol. Plant">
        <title>The genome of Artemisia annua provides insight into the evolution of Asteraceae family and artemisinin biosynthesis.</title>
        <authorList>
            <person name="Shen Q."/>
            <person name="Zhang L."/>
            <person name="Liao Z."/>
            <person name="Wang S."/>
            <person name="Yan T."/>
            <person name="Shi P."/>
            <person name="Liu M."/>
            <person name="Fu X."/>
            <person name="Pan Q."/>
            <person name="Wang Y."/>
            <person name="Lv Z."/>
            <person name="Lu X."/>
            <person name="Zhang F."/>
            <person name="Jiang W."/>
            <person name="Ma Y."/>
            <person name="Chen M."/>
            <person name="Hao X."/>
            <person name="Li L."/>
            <person name="Tang Y."/>
            <person name="Lv G."/>
            <person name="Zhou Y."/>
            <person name="Sun X."/>
            <person name="Brodelius P.E."/>
            <person name="Rose J.K.C."/>
            <person name="Tang K."/>
        </authorList>
    </citation>
    <scope>NUCLEOTIDE SEQUENCE [LARGE SCALE GENOMIC DNA]</scope>
    <source>
        <strain evidence="3">cv. Huhao1</strain>
        <tissue evidence="2">Leaf</tissue>
    </source>
</reference>
<dbReference type="SUPFAM" id="SSF53383">
    <property type="entry name" value="PLP-dependent transferases"/>
    <property type="match status" value="1"/>
</dbReference>
<keyword evidence="3" id="KW-1185">Reference proteome</keyword>
<dbReference type="PANTHER" id="PTHR33199:SF1">
    <property type="entry name" value="OS01G0958700 PROTEIN"/>
    <property type="match status" value="1"/>
</dbReference>
<evidence type="ECO:0000313" key="3">
    <source>
        <dbReference type="Proteomes" id="UP000245207"/>
    </source>
</evidence>
<gene>
    <name evidence="2" type="ORF">CTI12_AA248070</name>
</gene>